<keyword evidence="3 7" id="KW-0812">Transmembrane</keyword>
<feature type="transmembrane region" description="Helical" evidence="7">
    <location>
        <begin position="261"/>
        <end position="280"/>
    </location>
</feature>
<keyword evidence="5 7" id="KW-0472">Membrane</keyword>
<organism evidence="9 10">
    <name type="scientific">Octopus vulgaris</name>
    <name type="common">Common octopus</name>
    <dbReference type="NCBI Taxonomy" id="6645"/>
    <lineage>
        <taxon>Eukaryota</taxon>
        <taxon>Metazoa</taxon>
        <taxon>Spiralia</taxon>
        <taxon>Lophotrochozoa</taxon>
        <taxon>Mollusca</taxon>
        <taxon>Cephalopoda</taxon>
        <taxon>Coleoidea</taxon>
        <taxon>Octopodiformes</taxon>
        <taxon>Octopoda</taxon>
        <taxon>Incirrata</taxon>
        <taxon>Octopodidae</taxon>
        <taxon>Octopus</taxon>
    </lineage>
</organism>
<evidence type="ECO:0000256" key="2">
    <source>
        <dbReference type="ARBA" id="ARBA00022448"/>
    </source>
</evidence>
<keyword evidence="4 7" id="KW-1133">Transmembrane helix</keyword>
<dbReference type="InterPro" id="IPR050930">
    <property type="entry name" value="MFS_Vesicular_Transporter"/>
</dbReference>
<evidence type="ECO:0000313" key="9">
    <source>
        <dbReference type="EMBL" id="CAI9739638.1"/>
    </source>
</evidence>
<evidence type="ECO:0000256" key="6">
    <source>
        <dbReference type="SAM" id="MobiDB-lite"/>
    </source>
</evidence>
<evidence type="ECO:0000256" key="1">
    <source>
        <dbReference type="ARBA" id="ARBA00004141"/>
    </source>
</evidence>
<dbReference type="PANTHER" id="PTHR23506">
    <property type="entry name" value="GH10249P"/>
    <property type="match status" value="1"/>
</dbReference>
<keyword evidence="2" id="KW-0813">Transport</keyword>
<feature type="transmembrane region" description="Helical" evidence="7">
    <location>
        <begin position="329"/>
        <end position="351"/>
    </location>
</feature>
<feature type="transmembrane region" description="Helical" evidence="7">
    <location>
        <begin position="431"/>
        <end position="453"/>
    </location>
</feature>
<dbReference type="GO" id="GO:0015108">
    <property type="term" value="F:chloride transmembrane transporter activity"/>
    <property type="evidence" value="ECO:0007669"/>
    <property type="project" value="InterPro"/>
</dbReference>
<sequence length="477" mass="51491">MTDSEKEPLIQSPPRRERLASERSIHSELSVHSILSSPDPTGCKICPTFITDLGYKEKLTILCMCLITFVQCLCFSVLAPFFPKEAEEKGLNSSETGMIFGVFELMIFLTAPIFGAYLTQFGILFTYISGCLVAGSCSIIFGVLKWCPPGNVFLTMCFLTRGVESLAVSAHLTASTAVIGYIFKDRASLAIGFIEIFSGFGMMAGPPIGGVLYELGGFGLPFWTLGGITVALAFISCLLMPAITDDSEQNNRSKLAMLKSPYILCVSFVIVCSAYIITFLDPTLSLHLENKYHVGTLYVGLIFLAAPATYTFSAPLIGWINDTCKQTNIIIVLGTFLLALCNLFIGPAPFLNIPYTVWIICVALSILGILFSIAVIPTFSALLKGAESLGHELDYSTVGAVSGIFNSCFALGAFLGPFVGGALNEKLGFEWASIVGSGFMVFSGTLLLILTLIKKNLILPTQTQLAEETVEKPEEKV</sequence>
<dbReference type="PANTHER" id="PTHR23506:SF26">
    <property type="entry name" value="MFS-TYPE TRANSPORTER SLC18B1"/>
    <property type="match status" value="1"/>
</dbReference>
<comment type="subcellular location">
    <subcellularLocation>
        <location evidence="1">Membrane</location>
        <topology evidence="1">Multi-pass membrane protein</topology>
    </subcellularLocation>
</comment>
<feature type="transmembrane region" description="Helical" evidence="7">
    <location>
        <begin position="395"/>
        <end position="419"/>
    </location>
</feature>
<feature type="transmembrane region" description="Helical" evidence="7">
    <location>
        <begin position="124"/>
        <end position="146"/>
    </location>
</feature>
<feature type="region of interest" description="Disordered" evidence="6">
    <location>
        <begin position="1"/>
        <end position="22"/>
    </location>
</feature>
<dbReference type="PRINTS" id="PR00762">
    <property type="entry name" value="CLCHANNEL"/>
</dbReference>
<dbReference type="PROSITE" id="PS50850">
    <property type="entry name" value="MFS"/>
    <property type="match status" value="1"/>
</dbReference>
<protein>
    <submittedName>
        <fullName evidence="9">MFS-type transporter SLC18B1-like</fullName>
    </submittedName>
</protein>
<dbReference type="InterPro" id="IPR001807">
    <property type="entry name" value="ClC"/>
</dbReference>
<proteinExistence type="predicted"/>
<feature type="domain" description="Major facilitator superfamily (MFS) profile" evidence="8">
    <location>
        <begin position="262"/>
        <end position="477"/>
    </location>
</feature>
<evidence type="ECO:0000256" key="7">
    <source>
        <dbReference type="SAM" id="Phobius"/>
    </source>
</evidence>
<dbReference type="Gene3D" id="1.20.1250.20">
    <property type="entry name" value="MFS general substrate transporter like domains"/>
    <property type="match status" value="2"/>
</dbReference>
<evidence type="ECO:0000259" key="8">
    <source>
        <dbReference type="PROSITE" id="PS50850"/>
    </source>
</evidence>
<gene>
    <name evidence="9" type="ORF">OCTVUL_1B004243</name>
</gene>
<feature type="transmembrane region" description="Helical" evidence="7">
    <location>
        <begin position="98"/>
        <end position="117"/>
    </location>
</feature>
<dbReference type="InterPro" id="IPR020846">
    <property type="entry name" value="MFS_dom"/>
</dbReference>
<dbReference type="EMBL" id="OX597836">
    <property type="protein sequence ID" value="CAI9739638.1"/>
    <property type="molecule type" value="Genomic_DNA"/>
</dbReference>
<dbReference type="InterPro" id="IPR011701">
    <property type="entry name" value="MFS"/>
</dbReference>
<evidence type="ECO:0000256" key="5">
    <source>
        <dbReference type="ARBA" id="ARBA00023136"/>
    </source>
</evidence>
<dbReference type="Pfam" id="PF07690">
    <property type="entry name" value="MFS_1"/>
    <property type="match status" value="1"/>
</dbReference>
<feature type="transmembrane region" description="Helical" evidence="7">
    <location>
        <begin position="166"/>
        <end position="183"/>
    </location>
</feature>
<evidence type="ECO:0000256" key="3">
    <source>
        <dbReference type="ARBA" id="ARBA00022692"/>
    </source>
</evidence>
<dbReference type="InterPro" id="IPR036259">
    <property type="entry name" value="MFS_trans_sf"/>
</dbReference>
<dbReference type="Proteomes" id="UP001162480">
    <property type="component" value="Chromosome 23"/>
</dbReference>
<evidence type="ECO:0000313" key="10">
    <source>
        <dbReference type="Proteomes" id="UP001162480"/>
    </source>
</evidence>
<dbReference type="SUPFAM" id="SSF103473">
    <property type="entry name" value="MFS general substrate transporter"/>
    <property type="match status" value="1"/>
</dbReference>
<evidence type="ECO:0000256" key="4">
    <source>
        <dbReference type="ARBA" id="ARBA00022989"/>
    </source>
</evidence>
<feature type="transmembrane region" description="Helical" evidence="7">
    <location>
        <begin position="220"/>
        <end position="240"/>
    </location>
</feature>
<dbReference type="AlphaFoldDB" id="A0AA36BS81"/>
<feature type="transmembrane region" description="Helical" evidence="7">
    <location>
        <begin position="357"/>
        <end position="383"/>
    </location>
</feature>
<feature type="transmembrane region" description="Helical" evidence="7">
    <location>
        <begin position="190"/>
        <end position="208"/>
    </location>
</feature>
<dbReference type="GO" id="GO:0016020">
    <property type="term" value="C:membrane"/>
    <property type="evidence" value="ECO:0007669"/>
    <property type="project" value="UniProtKB-SubCell"/>
</dbReference>
<name>A0AA36BS81_OCTVU</name>
<feature type="transmembrane region" description="Helical" evidence="7">
    <location>
        <begin position="59"/>
        <end position="78"/>
    </location>
</feature>
<feature type="transmembrane region" description="Helical" evidence="7">
    <location>
        <begin position="292"/>
        <end position="317"/>
    </location>
</feature>
<keyword evidence="10" id="KW-1185">Reference proteome</keyword>
<accession>A0AA36BS81</accession>
<reference evidence="9" key="1">
    <citation type="submission" date="2023-08" db="EMBL/GenBank/DDBJ databases">
        <authorList>
            <person name="Alioto T."/>
            <person name="Alioto T."/>
            <person name="Gomez Garrido J."/>
        </authorList>
    </citation>
    <scope>NUCLEOTIDE SEQUENCE</scope>
</reference>